<evidence type="ECO:0000256" key="4">
    <source>
        <dbReference type="ARBA" id="ARBA00022563"/>
    </source>
</evidence>
<dbReference type="EC" id="1.5.1.3" evidence="3 8"/>
<keyword evidence="5 8" id="KW-0521">NADP</keyword>
<dbReference type="PANTHER" id="PTHR48069">
    <property type="entry name" value="DIHYDROFOLATE REDUCTASE"/>
    <property type="match status" value="1"/>
</dbReference>
<dbReference type="RefSeq" id="WP_276662301.1">
    <property type="nucleotide sequence ID" value="NZ_JAYRXT010000601.1"/>
</dbReference>
<gene>
    <name evidence="10" type="ORF">E6Q80_21825</name>
</gene>
<dbReference type="GO" id="GO:0006730">
    <property type="term" value="P:one-carbon metabolic process"/>
    <property type="evidence" value="ECO:0007669"/>
    <property type="project" value="UniProtKB-KW"/>
</dbReference>
<evidence type="ECO:0000313" key="11">
    <source>
        <dbReference type="Proteomes" id="UP000321192"/>
    </source>
</evidence>
<comment type="caution">
    <text evidence="10">The sequence shown here is derived from an EMBL/GenBank/DDBJ whole genome shotgun (WGS) entry which is preliminary data.</text>
</comment>
<reference evidence="10 11" key="1">
    <citation type="submission" date="2018-09" db="EMBL/GenBank/DDBJ databases">
        <title>Metagenome Assembled Genomes from an Advanced Water Purification Facility.</title>
        <authorList>
            <person name="Stamps B.W."/>
            <person name="Spear J.R."/>
        </authorList>
    </citation>
    <scope>NUCLEOTIDE SEQUENCE [LARGE SCALE GENOMIC DNA]</scope>
    <source>
        <strain evidence="10">Bin_27_1</strain>
    </source>
</reference>
<dbReference type="GO" id="GO:0046655">
    <property type="term" value="P:folic acid metabolic process"/>
    <property type="evidence" value="ECO:0007669"/>
    <property type="project" value="TreeGrafter"/>
</dbReference>
<evidence type="ECO:0000256" key="6">
    <source>
        <dbReference type="ARBA" id="ARBA00023002"/>
    </source>
</evidence>
<dbReference type="Gene3D" id="3.40.430.10">
    <property type="entry name" value="Dihydrofolate Reductase, subunit A"/>
    <property type="match status" value="1"/>
</dbReference>
<evidence type="ECO:0000256" key="5">
    <source>
        <dbReference type="ARBA" id="ARBA00022857"/>
    </source>
</evidence>
<dbReference type="CDD" id="cd00209">
    <property type="entry name" value="DHFR"/>
    <property type="match status" value="1"/>
</dbReference>
<evidence type="ECO:0000256" key="8">
    <source>
        <dbReference type="PIRNR" id="PIRNR000194"/>
    </source>
</evidence>
<dbReference type="PRINTS" id="PR00070">
    <property type="entry name" value="DHFR"/>
</dbReference>
<dbReference type="EMBL" id="SSFD01000374">
    <property type="protein sequence ID" value="TXH78827.1"/>
    <property type="molecule type" value="Genomic_DNA"/>
</dbReference>
<evidence type="ECO:0000256" key="7">
    <source>
        <dbReference type="ARBA" id="ARBA00025067"/>
    </source>
</evidence>
<comment type="catalytic activity">
    <reaction evidence="8">
        <text>(6S)-5,6,7,8-tetrahydrofolate + NADP(+) = 7,8-dihydrofolate + NADPH + H(+)</text>
        <dbReference type="Rhea" id="RHEA:15009"/>
        <dbReference type="ChEBI" id="CHEBI:15378"/>
        <dbReference type="ChEBI" id="CHEBI:57451"/>
        <dbReference type="ChEBI" id="CHEBI:57453"/>
        <dbReference type="ChEBI" id="CHEBI:57783"/>
        <dbReference type="ChEBI" id="CHEBI:58349"/>
        <dbReference type="EC" id="1.5.1.3"/>
    </reaction>
</comment>
<dbReference type="UniPathway" id="UPA00077">
    <property type="reaction ID" value="UER00158"/>
</dbReference>
<evidence type="ECO:0000259" key="9">
    <source>
        <dbReference type="PROSITE" id="PS51330"/>
    </source>
</evidence>
<evidence type="ECO:0000256" key="2">
    <source>
        <dbReference type="ARBA" id="ARBA00009539"/>
    </source>
</evidence>
<feature type="domain" description="DHFR" evidence="9">
    <location>
        <begin position="5"/>
        <end position="163"/>
    </location>
</feature>
<dbReference type="GO" id="GO:0004146">
    <property type="term" value="F:dihydrofolate reductase activity"/>
    <property type="evidence" value="ECO:0007669"/>
    <property type="project" value="UniProtKB-EC"/>
</dbReference>
<protein>
    <recommendedName>
        <fullName evidence="3 8">Dihydrofolate reductase</fullName>
        <ecNumber evidence="3 8">1.5.1.3</ecNumber>
    </recommendedName>
</protein>
<evidence type="ECO:0000256" key="1">
    <source>
        <dbReference type="ARBA" id="ARBA00004903"/>
    </source>
</evidence>
<dbReference type="GO" id="GO:0070401">
    <property type="term" value="F:NADP+ binding"/>
    <property type="evidence" value="ECO:0007669"/>
    <property type="project" value="UniProtKB-ARBA"/>
</dbReference>
<keyword evidence="6 8" id="KW-0560">Oxidoreductase</keyword>
<evidence type="ECO:0000313" key="10">
    <source>
        <dbReference type="EMBL" id="TXH78827.1"/>
    </source>
</evidence>
<dbReference type="PROSITE" id="PS51330">
    <property type="entry name" value="DHFR_2"/>
    <property type="match status" value="1"/>
</dbReference>
<dbReference type="PANTHER" id="PTHR48069:SF3">
    <property type="entry name" value="DIHYDROFOLATE REDUCTASE"/>
    <property type="match status" value="1"/>
</dbReference>
<comment type="pathway">
    <text evidence="1 8">Cofactor biosynthesis; tetrahydrofolate biosynthesis; 5,6,7,8-tetrahydrofolate from 7,8-dihydrofolate: step 1/1.</text>
</comment>
<dbReference type="InterPro" id="IPR024072">
    <property type="entry name" value="DHFR-like_dom_sf"/>
</dbReference>
<organism evidence="10 11">
    <name type="scientific">Thauera aminoaromatica</name>
    <dbReference type="NCBI Taxonomy" id="164330"/>
    <lineage>
        <taxon>Bacteria</taxon>
        <taxon>Pseudomonadati</taxon>
        <taxon>Pseudomonadota</taxon>
        <taxon>Betaproteobacteria</taxon>
        <taxon>Rhodocyclales</taxon>
        <taxon>Zoogloeaceae</taxon>
        <taxon>Thauera</taxon>
    </lineage>
</organism>
<comment type="function">
    <text evidence="7 8">Key enzyme in folate metabolism. Catalyzes an essential reaction for de novo glycine and purine synthesis, and for DNA precursor synthesis.</text>
</comment>
<dbReference type="Pfam" id="PF00186">
    <property type="entry name" value="DHFR_1"/>
    <property type="match status" value="1"/>
</dbReference>
<evidence type="ECO:0000256" key="3">
    <source>
        <dbReference type="ARBA" id="ARBA00012856"/>
    </source>
</evidence>
<dbReference type="AlphaFoldDB" id="A0A5C7S592"/>
<accession>A0A5C7S592</accession>
<dbReference type="GO" id="GO:0046654">
    <property type="term" value="P:tetrahydrofolate biosynthetic process"/>
    <property type="evidence" value="ECO:0007669"/>
    <property type="project" value="UniProtKB-UniPathway"/>
</dbReference>
<dbReference type="Proteomes" id="UP000321192">
    <property type="component" value="Unassembled WGS sequence"/>
</dbReference>
<proteinExistence type="inferred from homology"/>
<dbReference type="PIRSF" id="PIRSF000194">
    <property type="entry name" value="DHFR"/>
    <property type="match status" value="1"/>
</dbReference>
<dbReference type="FunFam" id="3.40.430.10:FF:000001">
    <property type="entry name" value="Dihydrofolate reductase"/>
    <property type="match status" value="1"/>
</dbReference>
<dbReference type="InterPro" id="IPR012259">
    <property type="entry name" value="DHFR"/>
</dbReference>
<dbReference type="SUPFAM" id="SSF53597">
    <property type="entry name" value="Dihydrofolate reductase-like"/>
    <property type="match status" value="1"/>
</dbReference>
<dbReference type="GO" id="GO:0005829">
    <property type="term" value="C:cytosol"/>
    <property type="evidence" value="ECO:0007669"/>
    <property type="project" value="TreeGrafter"/>
</dbReference>
<dbReference type="InterPro" id="IPR001796">
    <property type="entry name" value="DHFR_dom"/>
</dbReference>
<sequence>MKKPEIVLIAAVARNGTIGRDNELPWRLKADLQHFRALTLGHPILMGRKTWQSLGRPLPGRRNLVVSRTPDYRAEGAECFADPAAAIAAAGEAQTLFVIGGAQLYAQLLPLADRLELTEVKADVEGDAHFPAVDPARFVEERRETHHADADNAFDFDFVRYGRR</sequence>
<name>A0A5C7S592_THASP</name>
<comment type="similarity">
    <text evidence="2 8">Belongs to the dihydrofolate reductase family.</text>
</comment>
<keyword evidence="4 8" id="KW-0554">One-carbon metabolism</keyword>
<dbReference type="GO" id="GO:0046452">
    <property type="term" value="P:dihydrofolate metabolic process"/>
    <property type="evidence" value="ECO:0007669"/>
    <property type="project" value="TreeGrafter"/>
</dbReference>